<name>A0A4V6IDG7_9FLAO</name>
<dbReference type="EMBL" id="LR215974">
    <property type="protein sequence ID" value="VFB03354.1"/>
    <property type="molecule type" value="Genomic_DNA"/>
</dbReference>
<evidence type="ECO:0000259" key="10">
    <source>
        <dbReference type="PROSITE" id="PS52029"/>
    </source>
</evidence>
<feature type="compositionally biased region" description="Basic and acidic residues" evidence="8">
    <location>
        <begin position="61"/>
        <end position="72"/>
    </location>
</feature>
<dbReference type="InterPro" id="IPR038063">
    <property type="entry name" value="Transpep_catalytic_dom"/>
</dbReference>
<feature type="transmembrane region" description="Helical" evidence="9">
    <location>
        <begin position="12"/>
        <end position="35"/>
    </location>
</feature>
<feature type="active site" description="Nucleophile" evidence="7">
    <location>
        <position position="247"/>
    </location>
</feature>
<evidence type="ECO:0000256" key="7">
    <source>
        <dbReference type="PROSITE-ProRule" id="PRU01373"/>
    </source>
</evidence>
<evidence type="ECO:0000313" key="12">
    <source>
        <dbReference type="Proteomes" id="UP000290013"/>
    </source>
</evidence>
<dbReference type="Gene3D" id="2.40.440.10">
    <property type="entry name" value="L,D-transpeptidase catalytic domain-like"/>
    <property type="match status" value="1"/>
</dbReference>
<evidence type="ECO:0000256" key="2">
    <source>
        <dbReference type="ARBA" id="ARBA00005992"/>
    </source>
</evidence>
<feature type="active site" description="Proton donor/acceptor" evidence="7">
    <location>
        <position position="234"/>
    </location>
</feature>
<evidence type="ECO:0000256" key="9">
    <source>
        <dbReference type="SAM" id="Phobius"/>
    </source>
</evidence>
<sequence length="355" mass="40389">MQITLQIQNEFFICMTKYTLTKTFFYTLFFALFIISCKKEEVNNTDNQITTASEAIAQSESHPDSIKTDQAKESSPPVIQENGFYNALTIPKDKKKRDSVYAAFSKKYSEKERYAILALNRLDSKSKWNSDTLIVPAKIDTTLMAYSPFPLQLDVLNEVKKFVIFSYPIQAYAVYSNGVLVKWGPTSMGKKTAQTDRGLMFANWKKKLAISTVKSEWKLPYNFNIHNTHGIGWHQYDLPGYPASHSCLRLLMKDAIWLYSYADTWILNPGGATTKAKGTPVMVFGDYPWGKRKPWRKLLDDPNANNISVEEMTKIVQPHVEKMISEQSNREKVADSIKAAKASEATLKESEPAEN</sequence>
<keyword evidence="6 7" id="KW-0961">Cell wall biogenesis/degradation</keyword>
<keyword evidence="5 7" id="KW-0573">Peptidoglycan synthesis</keyword>
<dbReference type="KEGG" id="ctai:NCTC12078_01362"/>
<keyword evidence="4 7" id="KW-0133">Cell shape</keyword>
<dbReference type="InterPro" id="IPR005490">
    <property type="entry name" value="LD_TPept_cat_dom"/>
</dbReference>
<dbReference type="SUPFAM" id="SSF141523">
    <property type="entry name" value="L,D-transpeptidase catalytic domain-like"/>
    <property type="match status" value="1"/>
</dbReference>
<dbReference type="InterPro" id="IPR050979">
    <property type="entry name" value="LD-transpeptidase"/>
</dbReference>
<dbReference type="PANTHER" id="PTHR30582">
    <property type="entry name" value="L,D-TRANSPEPTIDASE"/>
    <property type="match status" value="1"/>
</dbReference>
<keyword evidence="9" id="KW-0812">Transmembrane</keyword>
<dbReference type="UniPathway" id="UPA00219"/>
<keyword evidence="3" id="KW-0808">Transferase</keyword>
<accession>A0A4V6IDG7</accession>
<dbReference type="Pfam" id="PF03734">
    <property type="entry name" value="YkuD"/>
    <property type="match status" value="1"/>
</dbReference>
<dbReference type="Proteomes" id="UP000290013">
    <property type="component" value="Chromosome"/>
</dbReference>
<evidence type="ECO:0000256" key="8">
    <source>
        <dbReference type="SAM" id="MobiDB-lite"/>
    </source>
</evidence>
<feature type="domain" description="L,D-TPase catalytic" evidence="10">
    <location>
        <begin position="161"/>
        <end position="284"/>
    </location>
</feature>
<evidence type="ECO:0000256" key="4">
    <source>
        <dbReference type="ARBA" id="ARBA00022960"/>
    </source>
</evidence>
<dbReference type="GO" id="GO:0005576">
    <property type="term" value="C:extracellular region"/>
    <property type="evidence" value="ECO:0007669"/>
    <property type="project" value="TreeGrafter"/>
</dbReference>
<evidence type="ECO:0000313" key="11">
    <source>
        <dbReference type="EMBL" id="VFB03354.1"/>
    </source>
</evidence>
<feature type="region of interest" description="Disordered" evidence="8">
    <location>
        <begin position="325"/>
        <end position="355"/>
    </location>
</feature>
<reference evidence="11 12" key="1">
    <citation type="submission" date="2019-02" db="EMBL/GenBank/DDBJ databases">
        <authorList>
            <consortium name="Pathogen Informatics"/>
        </authorList>
    </citation>
    <scope>NUCLEOTIDE SEQUENCE [LARGE SCALE GENOMIC DNA]</scope>
    <source>
        <strain evidence="11 12">3012STDY6944375</strain>
    </source>
</reference>
<protein>
    <submittedName>
        <fullName evidence="11">L,D-transpeptidase catalytic domain</fullName>
    </submittedName>
</protein>
<dbReference type="CDD" id="cd16913">
    <property type="entry name" value="YkuD_like"/>
    <property type="match status" value="1"/>
</dbReference>
<dbReference type="GO" id="GO:0016740">
    <property type="term" value="F:transferase activity"/>
    <property type="evidence" value="ECO:0007669"/>
    <property type="project" value="UniProtKB-KW"/>
</dbReference>
<dbReference type="GO" id="GO:0071972">
    <property type="term" value="F:peptidoglycan L,D-transpeptidase activity"/>
    <property type="evidence" value="ECO:0007669"/>
    <property type="project" value="TreeGrafter"/>
</dbReference>
<feature type="compositionally biased region" description="Basic and acidic residues" evidence="8">
    <location>
        <begin position="325"/>
        <end position="335"/>
    </location>
</feature>
<dbReference type="GO" id="GO:0071555">
    <property type="term" value="P:cell wall organization"/>
    <property type="evidence" value="ECO:0007669"/>
    <property type="project" value="UniProtKB-UniRule"/>
</dbReference>
<organism evidence="11 12">
    <name type="scientific">Chryseobacterium taihuense</name>
    <dbReference type="NCBI Taxonomy" id="1141221"/>
    <lineage>
        <taxon>Bacteria</taxon>
        <taxon>Pseudomonadati</taxon>
        <taxon>Bacteroidota</taxon>
        <taxon>Flavobacteriia</taxon>
        <taxon>Flavobacteriales</taxon>
        <taxon>Weeksellaceae</taxon>
        <taxon>Chryseobacterium group</taxon>
        <taxon>Chryseobacterium</taxon>
    </lineage>
</organism>
<proteinExistence type="inferred from homology"/>
<dbReference type="AlphaFoldDB" id="A0A4V6IDG7"/>
<evidence type="ECO:0000256" key="1">
    <source>
        <dbReference type="ARBA" id="ARBA00004752"/>
    </source>
</evidence>
<evidence type="ECO:0000256" key="5">
    <source>
        <dbReference type="ARBA" id="ARBA00022984"/>
    </source>
</evidence>
<evidence type="ECO:0000256" key="3">
    <source>
        <dbReference type="ARBA" id="ARBA00022679"/>
    </source>
</evidence>
<gene>
    <name evidence="11" type="ORF">NCTC12078_01362</name>
</gene>
<dbReference type="GO" id="GO:0018104">
    <property type="term" value="P:peptidoglycan-protein cross-linking"/>
    <property type="evidence" value="ECO:0007669"/>
    <property type="project" value="TreeGrafter"/>
</dbReference>
<evidence type="ECO:0000256" key="6">
    <source>
        <dbReference type="ARBA" id="ARBA00023316"/>
    </source>
</evidence>
<dbReference type="GO" id="GO:0008360">
    <property type="term" value="P:regulation of cell shape"/>
    <property type="evidence" value="ECO:0007669"/>
    <property type="project" value="UniProtKB-UniRule"/>
</dbReference>
<dbReference type="PROSITE" id="PS52029">
    <property type="entry name" value="LD_TPASE"/>
    <property type="match status" value="1"/>
</dbReference>
<comment type="pathway">
    <text evidence="1 7">Cell wall biogenesis; peptidoglycan biosynthesis.</text>
</comment>
<feature type="compositionally biased region" description="Basic and acidic residues" evidence="8">
    <location>
        <begin position="346"/>
        <end position="355"/>
    </location>
</feature>
<comment type="similarity">
    <text evidence="2">Belongs to the YkuD family.</text>
</comment>
<keyword evidence="9" id="KW-1133">Transmembrane helix</keyword>
<keyword evidence="9" id="KW-0472">Membrane</keyword>
<feature type="region of interest" description="Disordered" evidence="8">
    <location>
        <begin position="55"/>
        <end position="77"/>
    </location>
</feature>
<dbReference type="PANTHER" id="PTHR30582:SF2">
    <property type="entry name" value="L,D-TRANSPEPTIDASE YCIB-RELATED"/>
    <property type="match status" value="1"/>
</dbReference>